<name>A0A2N6P2V2_BEABA</name>
<dbReference type="InterPro" id="IPR001254">
    <property type="entry name" value="Trypsin_dom"/>
</dbReference>
<reference evidence="4 5" key="1">
    <citation type="journal article" date="2016" name="Appl. Microbiol. Biotechnol.">
        <title>Characterization of T-DNA insertion mutants with decreased virulence in the entomopathogenic fungus Beauveria bassiana JEF-007.</title>
        <authorList>
            <person name="Kim S."/>
            <person name="Lee S.J."/>
            <person name="Nai Y.S."/>
            <person name="Yu J.S."/>
            <person name="Lee M.R."/>
            <person name="Yang Y.T."/>
            <person name="Kim J.S."/>
        </authorList>
    </citation>
    <scope>NUCLEOTIDE SEQUENCE [LARGE SCALE GENOMIC DNA]</scope>
    <source>
        <strain evidence="4 5">JEF-007</strain>
    </source>
</reference>
<dbReference type="PROSITE" id="PS00134">
    <property type="entry name" value="TRYPSIN_HIS"/>
    <property type="match status" value="1"/>
</dbReference>
<feature type="domain" description="Peptidase S1" evidence="3">
    <location>
        <begin position="27"/>
        <end position="73"/>
    </location>
</feature>
<comment type="caution">
    <text evidence="4">The sequence shown here is derived from an EMBL/GenBank/DDBJ whole genome shotgun (WGS) entry which is preliminary data.</text>
</comment>
<protein>
    <submittedName>
        <fullName evidence="4">Mite allergen Der p 3</fullName>
    </submittedName>
</protein>
<dbReference type="EMBL" id="MRVG01000001">
    <property type="protein sequence ID" value="PMB73820.1"/>
    <property type="molecule type" value="Genomic_DNA"/>
</dbReference>
<dbReference type="PANTHER" id="PTHR24252">
    <property type="entry name" value="ACROSIN-RELATED"/>
    <property type="match status" value="1"/>
</dbReference>
<evidence type="ECO:0000313" key="5">
    <source>
        <dbReference type="Proteomes" id="UP000235728"/>
    </source>
</evidence>
<dbReference type="Pfam" id="PF00089">
    <property type="entry name" value="Trypsin"/>
    <property type="match status" value="1"/>
</dbReference>
<evidence type="ECO:0000256" key="1">
    <source>
        <dbReference type="ARBA" id="ARBA00023157"/>
    </source>
</evidence>
<dbReference type="Gene3D" id="2.40.10.10">
    <property type="entry name" value="Trypsin-like serine proteases"/>
    <property type="match status" value="1"/>
</dbReference>
<keyword evidence="1" id="KW-1015">Disulfide bond</keyword>
<evidence type="ECO:0000256" key="2">
    <source>
        <dbReference type="SAM" id="SignalP"/>
    </source>
</evidence>
<dbReference type="Proteomes" id="UP000235728">
    <property type="component" value="Unassembled WGS sequence"/>
</dbReference>
<keyword evidence="2" id="KW-0732">Signal</keyword>
<dbReference type="GO" id="GO:0006508">
    <property type="term" value="P:proteolysis"/>
    <property type="evidence" value="ECO:0007669"/>
    <property type="project" value="InterPro"/>
</dbReference>
<dbReference type="InterPro" id="IPR043504">
    <property type="entry name" value="Peptidase_S1_PA_chymotrypsin"/>
</dbReference>
<gene>
    <name evidence="4" type="primary">DERP3</name>
    <name evidence="4" type="ORF">BM221_001246</name>
</gene>
<dbReference type="InterPro" id="IPR018114">
    <property type="entry name" value="TRYPSIN_HIS"/>
</dbReference>
<organism evidence="4 5">
    <name type="scientific">Beauveria bassiana</name>
    <name type="common">White muscardine disease fungus</name>
    <name type="synonym">Tritirachium shiotae</name>
    <dbReference type="NCBI Taxonomy" id="176275"/>
    <lineage>
        <taxon>Eukaryota</taxon>
        <taxon>Fungi</taxon>
        <taxon>Dikarya</taxon>
        <taxon>Ascomycota</taxon>
        <taxon>Pezizomycotina</taxon>
        <taxon>Sordariomycetes</taxon>
        <taxon>Hypocreomycetidae</taxon>
        <taxon>Hypocreales</taxon>
        <taxon>Cordycipitaceae</taxon>
        <taxon>Beauveria</taxon>
    </lineage>
</organism>
<evidence type="ECO:0000259" key="3">
    <source>
        <dbReference type="Pfam" id="PF00089"/>
    </source>
</evidence>
<dbReference type="OMA" id="FDSSMHA"/>
<proteinExistence type="predicted"/>
<sequence>MVPKASLALALALSATLTTARSVDKRIAGGEEAAEGEFPSMISFQSNGHYCGGVLLDSTTVLTASHCGKYDTSYDKSRVVRALLRLAIEVASGRRAKGRNAATGG</sequence>
<evidence type="ECO:0000313" key="4">
    <source>
        <dbReference type="EMBL" id="PMB73820.1"/>
    </source>
</evidence>
<dbReference type="AlphaFoldDB" id="A0A2N6P2V2"/>
<accession>A0A2N6P2V2</accession>
<feature type="signal peptide" evidence="2">
    <location>
        <begin position="1"/>
        <end position="20"/>
    </location>
</feature>
<dbReference type="SUPFAM" id="SSF50494">
    <property type="entry name" value="Trypsin-like serine proteases"/>
    <property type="match status" value="1"/>
</dbReference>
<dbReference type="GO" id="GO:0004252">
    <property type="term" value="F:serine-type endopeptidase activity"/>
    <property type="evidence" value="ECO:0007669"/>
    <property type="project" value="InterPro"/>
</dbReference>
<dbReference type="PANTHER" id="PTHR24252:SF7">
    <property type="entry name" value="HYALIN"/>
    <property type="match status" value="1"/>
</dbReference>
<feature type="chain" id="PRO_5014607399" evidence="2">
    <location>
        <begin position="21"/>
        <end position="105"/>
    </location>
</feature>
<dbReference type="InterPro" id="IPR009003">
    <property type="entry name" value="Peptidase_S1_PA"/>
</dbReference>